<dbReference type="PANTHER" id="PTHR31635:SF196">
    <property type="entry name" value="REVERSE TRANSCRIPTASE DOMAIN-CONTAINING PROTEIN-RELATED"/>
    <property type="match status" value="1"/>
</dbReference>
<dbReference type="CDD" id="cd01650">
    <property type="entry name" value="RT_nLTR_like"/>
    <property type="match status" value="1"/>
</dbReference>
<dbReference type="GO" id="GO:0003964">
    <property type="term" value="F:RNA-directed DNA polymerase activity"/>
    <property type="evidence" value="ECO:0007669"/>
    <property type="project" value="UniProtKB-KW"/>
</dbReference>
<evidence type="ECO:0000313" key="2">
    <source>
        <dbReference type="EMBL" id="KAA3465353.1"/>
    </source>
</evidence>
<dbReference type="AlphaFoldDB" id="A0A5B6V8I0"/>
<comment type="caution">
    <text evidence="2">The sequence shown here is derived from an EMBL/GenBank/DDBJ whole genome shotgun (WGS) entry which is preliminary data.</text>
</comment>
<dbReference type="PANTHER" id="PTHR31635">
    <property type="entry name" value="REVERSE TRANSCRIPTASE DOMAIN-CONTAINING PROTEIN-RELATED"/>
    <property type="match status" value="1"/>
</dbReference>
<dbReference type="EMBL" id="SMMG02000007">
    <property type="protein sequence ID" value="KAA3465353.1"/>
    <property type="molecule type" value="Genomic_DNA"/>
</dbReference>
<keyword evidence="2" id="KW-0695">RNA-directed DNA polymerase</keyword>
<dbReference type="Proteomes" id="UP000325315">
    <property type="component" value="Unassembled WGS sequence"/>
</dbReference>
<keyword evidence="3" id="KW-1185">Reference proteome</keyword>
<evidence type="ECO:0000259" key="1">
    <source>
        <dbReference type="Pfam" id="PF00078"/>
    </source>
</evidence>
<feature type="domain" description="Reverse transcriptase" evidence="1">
    <location>
        <begin position="320"/>
        <end position="450"/>
    </location>
</feature>
<gene>
    <name evidence="2" type="ORF">EPI10_000536</name>
</gene>
<name>A0A5B6V8I0_9ROSI</name>
<keyword evidence="2" id="KW-0808">Transferase</keyword>
<proteinExistence type="predicted"/>
<dbReference type="OrthoDB" id="1749390at2759"/>
<organism evidence="2 3">
    <name type="scientific">Gossypium australe</name>
    <dbReference type="NCBI Taxonomy" id="47621"/>
    <lineage>
        <taxon>Eukaryota</taxon>
        <taxon>Viridiplantae</taxon>
        <taxon>Streptophyta</taxon>
        <taxon>Embryophyta</taxon>
        <taxon>Tracheophyta</taxon>
        <taxon>Spermatophyta</taxon>
        <taxon>Magnoliopsida</taxon>
        <taxon>eudicotyledons</taxon>
        <taxon>Gunneridae</taxon>
        <taxon>Pentapetalae</taxon>
        <taxon>rosids</taxon>
        <taxon>malvids</taxon>
        <taxon>Malvales</taxon>
        <taxon>Malvaceae</taxon>
        <taxon>Malvoideae</taxon>
        <taxon>Gossypium</taxon>
    </lineage>
</organism>
<protein>
    <submittedName>
        <fullName evidence="2">Reverse transcriptase</fullName>
    </submittedName>
</protein>
<dbReference type="Gene3D" id="3.60.10.10">
    <property type="entry name" value="Endonuclease/exonuclease/phosphatase"/>
    <property type="match status" value="1"/>
</dbReference>
<dbReference type="SUPFAM" id="SSF56219">
    <property type="entry name" value="DNase I-like"/>
    <property type="match status" value="1"/>
</dbReference>
<reference evidence="2" key="1">
    <citation type="submission" date="2019-08" db="EMBL/GenBank/DDBJ databases">
        <authorList>
            <person name="Liu F."/>
        </authorList>
    </citation>
    <scope>NUCLEOTIDE SEQUENCE [LARGE SCALE GENOMIC DNA]</scope>
    <source>
        <strain evidence="2">PA1801</strain>
        <tissue evidence="2">Leaf</tissue>
    </source>
</reference>
<accession>A0A5B6V8I0</accession>
<sequence length="460" mass="53305">METKINRKRMKKVRRSYGFSNETDIEADEGRIDAEWRFTGFYGSLYDSNKNDSWNLLQKLGEDKTHPWLVYRDFNEILYSSEKSGGIAREERKMESFREVLEECRLEDIGYSGVWFTWERGNFAETNIRERLDRAKDRNDGIIGRIIDTKVRLNMEIDRDEIYWEQRARANRLKAGDKNLAFFHRYASNRKKINMISRLELEDGRETTEKSEIVESATSFFKNLFMSRGVGESFHLLQGIEKRISSDTNASLLSSFTEEDVVSALQEMRPTKAPGPDGFSAIFFQRYWHIVGKDVTSFWLGILNNGQDFGHLNSTDIVLIPKTQNPSNLSNFRPISLCSIHYKIVAKGIANRLQGVIEMCIDKSQSAFLPGRLISDNTLLAYEMLHTFRRKRMGNKGFMAVKLNMSKAYDKVEWGFIKEIMLKMGFDGNWVDLIMKCISSASYMVNVNGNREKLSKLLEV</sequence>
<dbReference type="Pfam" id="PF00078">
    <property type="entry name" value="RVT_1"/>
    <property type="match status" value="1"/>
</dbReference>
<dbReference type="InterPro" id="IPR000477">
    <property type="entry name" value="RT_dom"/>
</dbReference>
<dbReference type="SUPFAM" id="SSF56672">
    <property type="entry name" value="DNA/RNA polymerases"/>
    <property type="match status" value="1"/>
</dbReference>
<dbReference type="InterPro" id="IPR043502">
    <property type="entry name" value="DNA/RNA_pol_sf"/>
</dbReference>
<evidence type="ECO:0000313" key="3">
    <source>
        <dbReference type="Proteomes" id="UP000325315"/>
    </source>
</evidence>
<keyword evidence="2" id="KW-0548">Nucleotidyltransferase</keyword>
<dbReference type="InterPro" id="IPR036691">
    <property type="entry name" value="Endo/exonu/phosph_ase_sf"/>
</dbReference>